<protein>
    <submittedName>
        <fullName evidence="1">Uncharacterized protein</fullName>
    </submittedName>
</protein>
<evidence type="ECO:0000313" key="2">
    <source>
        <dbReference type="Proteomes" id="UP000248311"/>
    </source>
</evidence>
<name>A0A318SYN1_9RHOB</name>
<gene>
    <name evidence="1" type="ORF">DFP88_11147</name>
</gene>
<dbReference type="Proteomes" id="UP000248311">
    <property type="component" value="Unassembled WGS sequence"/>
</dbReference>
<proteinExistence type="predicted"/>
<keyword evidence="2" id="KW-1185">Reference proteome</keyword>
<sequence>MRGSTQTAPAPPLRILVGCETSGVMRRSMAARGHDVWSCDLLPA</sequence>
<feature type="non-terminal residue" evidence="1">
    <location>
        <position position="44"/>
    </location>
</feature>
<comment type="caution">
    <text evidence="1">The sequence shown here is derived from an EMBL/GenBank/DDBJ whole genome shotgun (WGS) entry which is preliminary data.</text>
</comment>
<dbReference type="EMBL" id="QJTE01000011">
    <property type="protein sequence ID" value="PYE80837.1"/>
    <property type="molecule type" value="Genomic_DNA"/>
</dbReference>
<dbReference type="AlphaFoldDB" id="A0A318SYN1"/>
<evidence type="ECO:0000313" key="1">
    <source>
        <dbReference type="EMBL" id="PYE80837.1"/>
    </source>
</evidence>
<accession>A0A318SYN1</accession>
<organism evidence="1 2">
    <name type="scientific">Pseudoroseicyclus aestuarii</name>
    <dbReference type="NCBI Taxonomy" id="1795041"/>
    <lineage>
        <taxon>Bacteria</taxon>
        <taxon>Pseudomonadati</taxon>
        <taxon>Pseudomonadota</taxon>
        <taxon>Alphaproteobacteria</taxon>
        <taxon>Rhodobacterales</taxon>
        <taxon>Paracoccaceae</taxon>
        <taxon>Pseudoroseicyclus</taxon>
    </lineage>
</organism>
<reference evidence="1 2" key="1">
    <citation type="submission" date="2018-06" db="EMBL/GenBank/DDBJ databases">
        <title>Genomic Encyclopedia of Type Strains, Phase III (KMG-III): the genomes of soil and plant-associated and newly described type strains.</title>
        <authorList>
            <person name="Whitman W."/>
        </authorList>
    </citation>
    <scope>NUCLEOTIDE SEQUENCE [LARGE SCALE GENOMIC DNA]</scope>
    <source>
        <strain evidence="1 2">CECT 9025</strain>
    </source>
</reference>